<sequence>MPPSPADSPHLLLLPSPPRPLTRPTLSAAYQTPITATLTKLNLIASSSSQPSSPSPSPTKLVIAVAAPVLTPGYAPPQVRWGYAQSLLAGLYTILAIICADNDIDAALGDGAGSLDATFVLVDFVADKTYQRNYDGTFTEANGTVIRDLPAFAYTVHPWATVFHPSSEPGYQVLRDFLAYSEGRQSFLQNQLVEVQDGISMSTEARNAEVGPAVAPFKCVCLGGTFDHLHPGHKLLLQAAALLLAVPKTGEKSELIIGIAADELLKNKKFSEELQGWDQRARAAISVLATTLENSTQASPPTTSPRENELHATLRDGAVVVRCVAISDPFGPPIHEENVFAIVVSGETRAGGKAINDKRQEKGWAPLEVFEIDVLDTREVDDNMAQATVEDFSTKISSTAIRQQRASKRAAA</sequence>
<accession>A0A8K0SXK2</accession>
<name>A0A8K0SXK2_9HYPO</name>
<dbReference type="EMBL" id="JAGPNK010000003">
    <property type="protein sequence ID" value="KAH7324330.1"/>
    <property type="molecule type" value="Genomic_DNA"/>
</dbReference>
<evidence type="ECO:0000259" key="1">
    <source>
        <dbReference type="Pfam" id="PF01467"/>
    </source>
</evidence>
<protein>
    <recommendedName>
        <fullName evidence="1">Cytidyltransferase-like domain-containing protein</fullName>
    </recommendedName>
</protein>
<organism evidence="2 3">
    <name type="scientific">Stachybotrys elegans</name>
    <dbReference type="NCBI Taxonomy" id="80388"/>
    <lineage>
        <taxon>Eukaryota</taxon>
        <taxon>Fungi</taxon>
        <taxon>Dikarya</taxon>
        <taxon>Ascomycota</taxon>
        <taxon>Pezizomycotina</taxon>
        <taxon>Sordariomycetes</taxon>
        <taxon>Hypocreomycetidae</taxon>
        <taxon>Hypocreales</taxon>
        <taxon>Stachybotryaceae</taxon>
        <taxon>Stachybotrys</taxon>
    </lineage>
</organism>
<dbReference type="Proteomes" id="UP000813444">
    <property type="component" value="Unassembled WGS sequence"/>
</dbReference>
<proteinExistence type="predicted"/>
<dbReference type="PANTHER" id="PTHR10695:SF46">
    <property type="entry name" value="BIFUNCTIONAL COENZYME A SYNTHASE-RELATED"/>
    <property type="match status" value="1"/>
</dbReference>
<gene>
    <name evidence="2" type="ORF">B0I35DRAFT_423927</name>
</gene>
<dbReference type="OrthoDB" id="330671at2759"/>
<evidence type="ECO:0000313" key="2">
    <source>
        <dbReference type="EMBL" id="KAH7324330.1"/>
    </source>
</evidence>
<comment type="caution">
    <text evidence="2">The sequence shown here is derived from an EMBL/GenBank/DDBJ whole genome shotgun (WGS) entry which is preliminary data.</text>
</comment>
<dbReference type="PANTHER" id="PTHR10695">
    <property type="entry name" value="DEPHOSPHO-COA KINASE-RELATED"/>
    <property type="match status" value="1"/>
</dbReference>
<dbReference type="GO" id="GO:0015937">
    <property type="term" value="P:coenzyme A biosynthetic process"/>
    <property type="evidence" value="ECO:0007669"/>
    <property type="project" value="TreeGrafter"/>
</dbReference>
<dbReference type="Gene3D" id="3.40.50.620">
    <property type="entry name" value="HUPs"/>
    <property type="match status" value="1"/>
</dbReference>
<feature type="domain" description="Cytidyltransferase-like" evidence="1">
    <location>
        <begin position="222"/>
        <end position="403"/>
    </location>
</feature>
<dbReference type="Pfam" id="PF01467">
    <property type="entry name" value="CTP_transf_like"/>
    <property type="match status" value="1"/>
</dbReference>
<dbReference type="InterPro" id="IPR004821">
    <property type="entry name" value="Cyt_trans-like"/>
</dbReference>
<reference evidence="2" key="1">
    <citation type="journal article" date="2021" name="Nat. Commun.">
        <title>Genetic determinants of endophytism in the Arabidopsis root mycobiome.</title>
        <authorList>
            <person name="Mesny F."/>
            <person name="Miyauchi S."/>
            <person name="Thiergart T."/>
            <person name="Pickel B."/>
            <person name="Atanasova L."/>
            <person name="Karlsson M."/>
            <person name="Huettel B."/>
            <person name="Barry K.W."/>
            <person name="Haridas S."/>
            <person name="Chen C."/>
            <person name="Bauer D."/>
            <person name="Andreopoulos W."/>
            <person name="Pangilinan J."/>
            <person name="LaButti K."/>
            <person name="Riley R."/>
            <person name="Lipzen A."/>
            <person name="Clum A."/>
            <person name="Drula E."/>
            <person name="Henrissat B."/>
            <person name="Kohler A."/>
            <person name="Grigoriev I.V."/>
            <person name="Martin F.M."/>
            <person name="Hacquard S."/>
        </authorList>
    </citation>
    <scope>NUCLEOTIDE SEQUENCE</scope>
    <source>
        <strain evidence="2">MPI-CAGE-CH-0235</strain>
    </source>
</reference>
<keyword evidence="3" id="KW-1185">Reference proteome</keyword>
<dbReference type="SUPFAM" id="SSF52374">
    <property type="entry name" value="Nucleotidylyl transferase"/>
    <property type="match status" value="1"/>
</dbReference>
<dbReference type="GO" id="GO:0004140">
    <property type="term" value="F:dephospho-CoA kinase activity"/>
    <property type="evidence" value="ECO:0007669"/>
    <property type="project" value="TreeGrafter"/>
</dbReference>
<dbReference type="InterPro" id="IPR014729">
    <property type="entry name" value="Rossmann-like_a/b/a_fold"/>
</dbReference>
<evidence type="ECO:0000313" key="3">
    <source>
        <dbReference type="Proteomes" id="UP000813444"/>
    </source>
</evidence>
<dbReference type="AlphaFoldDB" id="A0A8K0SXK2"/>